<reference evidence="5" key="1">
    <citation type="submission" date="2021-01" db="EMBL/GenBank/DDBJ databases">
        <title>Caligus Genome Assembly.</title>
        <authorList>
            <person name="Gallardo-Escarate C."/>
        </authorList>
    </citation>
    <scope>NUCLEOTIDE SEQUENCE [LARGE SCALE GENOMIC DNA]</scope>
</reference>
<dbReference type="EMBL" id="CP045896">
    <property type="protein sequence ID" value="QQP50502.1"/>
    <property type="molecule type" value="Genomic_DNA"/>
</dbReference>
<name>A0A7T8K870_CALRO</name>
<feature type="domain" description="C2H2-type" evidence="3">
    <location>
        <begin position="801"/>
        <end position="833"/>
    </location>
</feature>
<keyword evidence="1" id="KW-0479">Metal-binding</keyword>
<feature type="domain" description="C2H2-type" evidence="3">
    <location>
        <begin position="35"/>
        <end position="63"/>
    </location>
</feature>
<evidence type="ECO:0000256" key="1">
    <source>
        <dbReference type="PROSITE-ProRule" id="PRU00042"/>
    </source>
</evidence>
<evidence type="ECO:0000256" key="2">
    <source>
        <dbReference type="SAM" id="MobiDB-lite"/>
    </source>
</evidence>
<protein>
    <recommendedName>
        <fullName evidence="3">C2H2-type domain-containing protein</fullName>
    </recommendedName>
</protein>
<evidence type="ECO:0000313" key="5">
    <source>
        <dbReference type="Proteomes" id="UP000595437"/>
    </source>
</evidence>
<feature type="region of interest" description="Disordered" evidence="2">
    <location>
        <begin position="192"/>
        <end position="232"/>
    </location>
</feature>
<feature type="compositionally biased region" description="Basic residues" evidence="2">
    <location>
        <begin position="87"/>
        <end position="100"/>
    </location>
</feature>
<feature type="compositionally biased region" description="Polar residues" evidence="2">
    <location>
        <begin position="222"/>
        <end position="232"/>
    </location>
</feature>
<feature type="compositionally biased region" description="Polar residues" evidence="2">
    <location>
        <begin position="556"/>
        <end position="573"/>
    </location>
</feature>
<dbReference type="SUPFAM" id="SSF57667">
    <property type="entry name" value="beta-beta-alpha zinc fingers"/>
    <property type="match status" value="1"/>
</dbReference>
<feature type="region of interest" description="Disordered" evidence="2">
    <location>
        <begin position="354"/>
        <end position="383"/>
    </location>
</feature>
<feature type="compositionally biased region" description="Basic and acidic residues" evidence="2">
    <location>
        <begin position="363"/>
        <end position="373"/>
    </location>
</feature>
<feature type="region of interest" description="Disordered" evidence="2">
    <location>
        <begin position="670"/>
        <end position="692"/>
    </location>
</feature>
<evidence type="ECO:0000313" key="4">
    <source>
        <dbReference type="EMBL" id="QQP50502.1"/>
    </source>
</evidence>
<gene>
    <name evidence="4" type="ORF">FKW44_011519</name>
</gene>
<proteinExistence type="predicted"/>
<feature type="compositionally biased region" description="Pro residues" evidence="2">
    <location>
        <begin position="678"/>
        <end position="690"/>
    </location>
</feature>
<accession>A0A7T8K870</accession>
<dbReference type="GO" id="GO:0008270">
    <property type="term" value="F:zinc ion binding"/>
    <property type="evidence" value="ECO:0007669"/>
    <property type="project" value="UniProtKB-KW"/>
</dbReference>
<keyword evidence="1" id="KW-0862">Zinc</keyword>
<feature type="region of interest" description="Disordered" evidence="2">
    <location>
        <begin position="523"/>
        <end position="574"/>
    </location>
</feature>
<dbReference type="PROSITE" id="PS50157">
    <property type="entry name" value="ZINC_FINGER_C2H2_2"/>
    <property type="match status" value="2"/>
</dbReference>
<keyword evidence="5" id="KW-1185">Reference proteome</keyword>
<keyword evidence="1" id="KW-0863">Zinc-finger</keyword>
<dbReference type="Proteomes" id="UP000595437">
    <property type="component" value="Chromosome 7"/>
</dbReference>
<dbReference type="OrthoDB" id="8117402at2759"/>
<sequence length="890" mass="98061">MGKQDVLYLDAKTCKDATLSSMMIIAQEENGEDRFDCSECLKGYKHHPSLFRHFKNAHREKYDQIVELRRRIREQQRLAKSLGLPYYRRKNQKRSHGFSKKNKENAAPKRSKEKKITENITPECEQPPLPSNDSTSLDLNENQFIENGMSHQMNVQAVPSSEAPVSSMSSEINTPAPPTSLSFVPYASIPSTTNASSNTTPSSTFVPPHTDTTIPFHPTRTFIPSTNSTSISVPSNTAVQVQPSTFITPNFDAIIPIQCNTTTSIPSSRDISTSPNTIIPGSHLTPVSKDSDFSLESLMNSEFNELLVPSKESSLLSNSVNDEFGSLMEDSPSLQETCPSNSLKVPINEATLPFDQSVCSQESKQEEESKGTKSENPSDSQMSQCVLKLEPYKQMTLDDLVDDTIDPDLFGLKSSYDQGLNNQSNKVNIESGSYKTVEAKTSLNDTLTELDDLLNFHMDSHLQKESKATNNSGLRSLQDTPPSFLNEIGDLFKEEPKILSNPAPSDNMDLGFFPSDALSVTSLDHLFGPPNSNNESKPNNQTPEPQVKKEVIKPETPSSNHPIQASNPSVSTHSPKAIIKIEPKKESPKDIKAKTIQAPSKSTPTQIKTMRTQVLPKPAPLKIIHTQVPQKPAPMKIIHTQASQKPAHFKIIQARAPQKPAPVPIKIIQTQASSKLTPRPPKTNPAPLPRPITHKSLKVISAVGSKVATNPKILTFDSKRVHLVPIRSGVSVNTKENNSQNPQVIRIASQGGASNVLKENVLKRTITMQSLEPSQIPTKIIRKVIPIRPTKPASEGPIILYECSVCYSQFGNKTDFDTHRRTCGRTVQTNMKTNTPPNSIISLNKTPAISNSNAVPIQAYPVQEPITFSCQTCGQPLKDLNDISTHPCYM</sequence>
<organism evidence="4 5">
    <name type="scientific">Caligus rogercresseyi</name>
    <name type="common">Sea louse</name>
    <dbReference type="NCBI Taxonomy" id="217165"/>
    <lineage>
        <taxon>Eukaryota</taxon>
        <taxon>Metazoa</taxon>
        <taxon>Ecdysozoa</taxon>
        <taxon>Arthropoda</taxon>
        <taxon>Crustacea</taxon>
        <taxon>Multicrustacea</taxon>
        <taxon>Hexanauplia</taxon>
        <taxon>Copepoda</taxon>
        <taxon>Siphonostomatoida</taxon>
        <taxon>Caligidae</taxon>
        <taxon>Caligus</taxon>
    </lineage>
</organism>
<dbReference type="InterPro" id="IPR036236">
    <property type="entry name" value="Znf_C2H2_sf"/>
</dbReference>
<dbReference type="AlphaFoldDB" id="A0A7T8K870"/>
<dbReference type="InterPro" id="IPR013087">
    <property type="entry name" value="Znf_C2H2_type"/>
</dbReference>
<feature type="compositionally biased region" description="Low complexity" evidence="2">
    <location>
        <begin position="529"/>
        <end position="540"/>
    </location>
</feature>
<dbReference type="PROSITE" id="PS00028">
    <property type="entry name" value="ZINC_FINGER_C2H2_1"/>
    <property type="match status" value="1"/>
</dbReference>
<evidence type="ECO:0000259" key="3">
    <source>
        <dbReference type="PROSITE" id="PS50157"/>
    </source>
</evidence>
<feature type="region of interest" description="Disordered" evidence="2">
    <location>
        <begin position="83"/>
        <end position="138"/>
    </location>
</feature>
<feature type="compositionally biased region" description="Low complexity" evidence="2">
    <location>
        <begin position="192"/>
        <end position="204"/>
    </location>
</feature>